<dbReference type="STRING" id="331678.Cphamn1_1007"/>
<name>B3EQ17_CHLPB</name>
<proteinExistence type="predicted"/>
<dbReference type="HOGENOM" id="CLU_022986_5_0_10"/>
<protein>
    <submittedName>
        <fullName evidence="2">Biotin/lipoate A/B protein ligase</fullName>
    </submittedName>
</protein>
<dbReference type="CDD" id="cd16443">
    <property type="entry name" value="LplA"/>
    <property type="match status" value="1"/>
</dbReference>
<dbReference type="EMBL" id="CP001101">
    <property type="protein sequence ID" value="ACE03949.1"/>
    <property type="molecule type" value="Genomic_DNA"/>
</dbReference>
<dbReference type="InterPro" id="IPR004143">
    <property type="entry name" value="BPL_LPL_catalytic"/>
</dbReference>
<sequence length="272" mass="30081">MQLVSFSGPVFVVSTPERSGEWNMAFDRSLLELFTKGAFQQRFGSGSMLWRFYSWSPSAVSLGYSQSIEEIDREQCRRRNIDIVRRPTGGRAVLHSDEFTYSLLADTGHKSAEIYAVVHEIIRQALLTLGVEAEFCRTTPDMRKRYGAAESVSCFTASARNELHVDGRKLVGSAQRRSDNVILQHGSLLLSDRHKMLRDLLKCSDGGVLSKVSGDLDRKTISVSELTGAIPDFTLIAGAMTAAISQLFGVDVTFLEEHDLTSLDSSLQAVPL</sequence>
<dbReference type="AlphaFoldDB" id="B3EQ17"/>
<evidence type="ECO:0000313" key="2">
    <source>
        <dbReference type="EMBL" id="ACE03949.1"/>
    </source>
</evidence>
<dbReference type="GO" id="GO:0016874">
    <property type="term" value="F:ligase activity"/>
    <property type="evidence" value="ECO:0007669"/>
    <property type="project" value="UniProtKB-KW"/>
</dbReference>
<dbReference type="PANTHER" id="PTHR43679">
    <property type="entry name" value="OCTANOYLTRANSFERASE LIPM-RELATED"/>
    <property type="match status" value="1"/>
</dbReference>
<dbReference type="Pfam" id="PF21948">
    <property type="entry name" value="LplA-B_cat"/>
    <property type="match status" value="1"/>
</dbReference>
<accession>B3EQ17</accession>
<dbReference type="PROSITE" id="PS51733">
    <property type="entry name" value="BPL_LPL_CATALYTIC"/>
    <property type="match status" value="1"/>
</dbReference>
<dbReference type="PANTHER" id="PTHR43679:SF2">
    <property type="entry name" value="OCTANOYL-[GCVH]:PROTEIN N-OCTANOYLTRANSFERASE"/>
    <property type="match status" value="1"/>
</dbReference>
<organism evidence="2">
    <name type="scientific">Chlorobium phaeobacteroides (strain BS1)</name>
    <dbReference type="NCBI Taxonomy" id="331678"/>
    <lineage>
        <taxon>Bacteria</taxon>
        <taxon>Pseudomonadati</taxon>
        <taxon>Chlorobiota</taxon>
        <taxon>Chlorobiia</taxon>
        <taxon>Chlorobiales</taxon>
        <taxon>Chlorobiaceae</taxon>
        <taxon>Chlorobium/Pelodictyon group</taxon>
        <taxon>Chlorobium</taxon>
    </lineage>
</organism>
<dbReference type="InterPro" id="IPR050664">
    <property type="entry name" value="Octanoyltrans_LipM/LipL"/>
</dbReference>
<dbReference type="eggNOG" id="COG0095">
    <property type="taxonomic scope" value="Bacteria"/>
</dbReference>
<reference evidence="2" key="1">
    <citation type="submission" date="2008-06" db="EMBL/GenBank/DDBJ databases">
        <title>Complete sequence of Chlorobium phaeobacteroides BS1.</title>
        <authorList>
            <consortium name="US DOE Joint Genome Institute"/>
            <person name="Lucas S."/>
            <person name="Copeland A."/>
            <person name="Lapidus A."/>
            <person name="Glavina del Rio T."/>
            <person name="Dalin E."/>
            <person name="Tice H."/>
            <person name="Bruce D."/>
            <person name="Goodwin L."/>
            <person name="Pitluck S."/>
            <person name="Schmutz J."/>
            <person name="Larimer F."/>
            <person name="Land M."/>
            <person name="Hauser L."/>
            <person name="Kyrpides N."/>
            <person name="Ovchinnikova G."/>
            <person name="Li T."/>
            <person name="Liu Z."/>
            <person name="Zhao F."/>
            <person name="Overmann J."/>
            <person name="Bryant D.A."/>
            <person name="Richardson P."/>
        </authorList>
    </citation>
    <scope>NUCLEOTIDE SEQUENCE [LARGE SCALE GENOMIC DNA]</scope>
    <source>
        <strain evidence="2">BS1</strain>
    </source>
</reference>
<evidence type="ECO:0000259" key="1">
    <source>
        <dbReference type="PROSITE" id="PS51733"/>
    </source>
</evidence>
<dbReference type="Gene3D" id="3.30.930.10">
    <property type="entry name" value="Bira Bifunctional Protein, Domain 2"/>
    <property type="match status" value="1"/>
</dbReference>
<gene>
    <name evidence="2" type="ordered locus">Cphamn1_1007</name>
</gene>
<keyword evidence="2" id="KW-0436">Ligase</keyword>
<dbReference type="KEGG" id="cpb:Cphamn1_1007"/>
<feature type="domain" description="BPL/LPL catalytic" evidence="1">
    <location>
        <begin position="44"/>
        <end position="252"/>
    </location>
</feature>
<dbReference type="SUPFAM" id="SSF55681">
    <property type="entry name" value="Class II aaRS and biotin synthetases"/>
    <property type="match status" value="1"/>
</dbReference>
<dbReference type="InterPro" id="IPR045864">
    <property type="entry name" value="aa-tRNA-synth_II/BPL/LPL"/>
</dbReference>